<dbReference type="GO" id="GO:0016491">
    <property type="term" value="F:oxidoreductase activity"/>
    <property type="evidence" value="ECO:0007669"/>
    <property type="project" value="InterPro"/>
</dbReference>
<dbReference type="InterPro" id="IPR000415">
    <property type="entry name" value="Nitroreductase-like"/>
</dbReference>
<dbReference type="SUPFAM" id="SSF55469">
    <property type="entry name" value="FMN-dependent nitroreductase-like"/>
    <property type="match status" value="1"/>
</dbReference>
<evidence type="ECO:0008006" key="3">
    <source>
        <dbReference type="Google" id="ProtNLM"/>
    </source>
</evidence>
<evidence type="ECO:0000313" key="2">
    <source>
        <dbReference type="Proteomes" id="UP000193964"/>
    </source>
</evidence>
<dbReference type="AlphaFoldDB" id="A0A1X2F256"/>
<sequence length="70" mass="8033">MQAGYFLLVARGLDLDIGPMSGFDRDRVDSEFFAETSWRTDMLCALGRGRRESVMPRLPRLSFETAYQIL</sequence>
<name>A0A1X2F256_9MYCO</name>
<dbReference type="Gene3D" id="3.40.109.10">
    <property type="entry name" value="NADH Oxidase"/>
    <property type="match status" value="1"/>
</dbReference>
<proteinExistence type="predicted"/>
<protein>
    <recommendedName>
        <fullName evidence="3">Nitroreductase domain-containing protein</fullName>
    </recommendedName>
</protein>
<comment type="caution">
    <text evidence="1">The sequence shown here is derived from an EMBL/GenBank/DDBJ whole genome shotgun (WGS) entry which is preliminary data.</text>
</comment>
<reference evidence="1 2" key="1">
    <citation type="submission" date="2016-01" db="EMBL/GenBank/DDBJ databases">
        <title>The new phylogeny of the genus Mycobacterium.</title>
        <authorList>
            <person name="Tarcisio F."/>
            <person name="Conor M."/>
            <person name="Antonella G."/>
            <person name="Elisabetta G."/>
            <person name="Giulia F.S."/>
            <person name="Sara T."/>
            <person name="Anna F."/>
            <person name="Clotilde B."/>
            <person name="Roberto B."/>
            <person name="Veronica D.S."/>
            <person name="Fabio R."/>
            <person name="Monica P."/>
            <person name="Olivier J."/>
            <person name="Enrico T."/>
            <person name="Nicola S."/>
        </authorList>
    </citation>
    <scope>NUCLEOTIDE SEQUENCE [LARGE SCALE GENOMIC DNA]</scope>
    <source>
        <strain evidence="1 2">ATCC 700010</strain>
    </source>
</reference>
<dbReference type="Proteomes" id="UP000193964">
    <property type="component" value="Unassembled WGS sequence"/>
</dbReference>
<organism evidence="1 2">
    <name type="scientific">Mycolicibacterium wolinskyi</name>
    <dbReference type="NCBI Taxonomy" id="59750"/>
    <lineage>
        <taxon>Bacteria</taxon>
        <taxon>Bacillati</taxon>
        <taxon>Actinomycetota</taxon>
        <taxon>Actinomycetes</taxon>
        <taxon>Mycobacteriales</taxon>
        <taxon>Mycobacteriaceae</taxon>
        <taxon>Mycolicibacterium</taxon>
    </lineage>
</organism>
<dbReference type="EMBL" id="LQQA01000029">
    <property type="protein sequence ID" value="ORX12502.1"/>
    <property type="molecule type" value="Genomic_DNA"/>
</dbReference>
<gene>
    <name evidence="1" type="ORF">AWC31_31510</name>
</gene>
<accession>A0A1X2F256</accession>
<evidence type="ECO:0000313" key="1">
    <source>
        <dbReference type="EMBL" id="ORX12502.1"/>
    </source>
</evidence>